<proteinExistence type="predicted"/>
<protein>
    <submittedName>
        <fullName evidence="1">Uncharacterized protein</fullName>
    </submittedName>
</protein>
<dbReference type="Proteomes" id="UP000077069">
    <property type="component" value="Unassembled WGS sequence"/>
</dbReference>
<dbReference type="InParanoid" id="A0A177C2Y2"/>
<dbReference type="AlphaFoldDB" id="A0A177C2Y2"/>
<sequence length="53" mass="6074">APKVIFGDDWGHPLDLWSAGCTESPDQYELPNRQPPFDTIMLTKDKLIEQMVE</sequence>
<reference evidence="1 2" key="1">
    <citation type="submission" date="2016-05" db="EMBL/GenBank/DDBJ databases">
        <title>Comparative analysis of secretome profiles of manganese(II)-oxidizing ascomycete fungi.</title>
        <authorList>
            <consortium name="DOE Joint Genome Institute"/>
            <person name="Zeiner C.A."/>
            <person name="Purvine S.O."/>
            <person name="Zink E.M."/>
            <person name="Wu S."/>
            <person name="Pasa-Tolic L."/>
            <person name="Chaput D.L."/>
            <person name="Haridas S."/>
            <person name="Grigoriev I.V."/>
            <person name="Santelli C.M."/>
            <person name="Hansel C.M."/>
        </authorList>
    </citation>
    <scope>NUCLEOTIDE SEQUENCE [LARGE SCALE GENOMIC DNA]</scope>
    <source>
        <strain evidence="1 2">AP3s5-JAC2a</strain>
    </source>
</reference>
<dbReference type="GeneID" id="28757027"/>
<evidence type="ECO:0000313" key="1">
    <source>
        <dbReference type="EMBL" id="OAG01127.1"/>
    </source>
</evidence>
<dbReference type="OrthoDB" id="5979581at2759"/>
<dbReference type="EMBL" id="KV441558">
    <property type="protein sequence ID" value="OAG01127.1"/>
    <property type="molecule type" value="Genomic_DNA"/>
</dbReference>
<accession>A0A177C2Y2</accession>
<evidence type="ECO:0000313" key="2">
    <source>
        <dbReference type="Proteomes" id="UP000077069"/>
    </source>
</evidence>
<dbReference type="RefSeq" id="XP_018031492.1">
    <property type="nucleotide sequence ID" value="XM_018173541.1"/>
</dbReference>
<keyword evidence="2" id="KW-1185">Reference proteome</keyword>
<name>A0A177C2Y2_9PLEO</name>
<feature type="non-terminal residue" evidence="1">
    <location>
        <position position="53"/>
    </location>
</feature>
<organism evidence="1 2">
    <name type="scientific">Paraphaeosphaeria sporulosa</name>
    <dbReference type="NCBI Taxonomy" id="1460663"/>
    <lineage>
        <taxon>Eukaryota</taxon>
        <taxon>Fungi</taxon>
        <taxon>Dikarya</taxon>
        <taxon>Ascomycota</taxon>
        <taxon>Pezizomycotina</taxon>
        <taxon>Dothideomycetes</taxon>
        <taxon>Pleosporomycetidae</taxon>
        <taxon>Pleosporales</taxon>
        <taxon>Massarineae</taxon>
        <taxon>Didymosphaeriaceae</taxon>
        <taxon>Paraphaeosphaeria</taxon>
    </lineage>
</organism>
<feature type="non-terminal residue" evidence="1">
    <location>
        <position position="1"/>
    </location>
</feature>
<gene>
    <name evidence="1" type="ORF">CC84DRAFT_1056271</name>
</gene>